<reference evidence="2 3" key="1">
    <citation type="submission" date="2019-07" db="EMBL/GenBank/DDBJ databases">
        <authorList>
            <person name="Park Y.J."/>
            <person name="Jeong S.E."/>
            <person name="Jung H.S."/>
        </authorList>
    </citation>
    <scope>NUCLEOTIDE SEQUENCE [LARGE SCALE GENOMIC DNA]</scope>
    <source>
        <strain evidence="3">P16(2019)</strain>
    </source>
</reference>
<dbReference type="PANTHER" id="PTHR12993">
    <property type="entry name" value="N-ACETYLGLUCOSAMINYL-PHOSPHATIDYLINOSITOL DE-N-ACETYLASE-RELATED"/>
    <property type="match status" value="1"/>
</dbReference>
<comment type="cofactor">
    <cofactor evidence="1">
        <name>Zn(2+)</name>
        <dbReference type="ChEBI" id="CHEBI:29105"/>
    </cofactor>
</comment>
<keyword evidence="3" id="KW-1185">Reference proteome</keyword>
<dbReference type="Proteomes" id="UP000318521">
    <property type="component" value="Unassembled WGS sequence"/>
</dbReference>
<dbReference type="Pfam" id="PF02585">
    <property type="entry name" value="PIG-L"/>
    <property type="match status" value="1"/>
</dbReference>
<dbReference type="InterPro" id="IPR003737">
    <property type="entry name" value="GlcNAc_PI_deacetylase-related"/>
</dbReference>
<protein>
    <submittedName>
        <fullName evidence="2">Bacillithiol biosynthesis deacetylase BshB1</fullName>
    </submittedName>
</protein>
<dbReference type="Gene3D" id="3.40.50.10320">
    <property type="entry name" value="LmbE-like"/>
    <property type="match status" value="1"/>
</dbReference>
<dbReference type="RefSeq" id="WP_143848167.1">
    <property type="nucleotide sequence ID" value="NZ_VLXZ01000004.1"/>
</dbReference>
<proteinExistence type="predicted"/>
<name>A0A553ZZR6_9BACI</name>
<dbReference type="OrthoDB" id="9778719at2"/>
<dbReference type="EMBL" id="VLXZ01000004">
    <property type="protein sequence ID" value="TSB46937.1"/>
    <property type="molecule type" value="Genomic_DNA"/>
</dbReference>
<comment type="caution">
    <text evidence="2">The sequence shown here is derived from an EMBL/GenBank/DDBJ whole genome shotgun (WGS) entry which is preliminary data.</text>
</comment>
<gene>
    <name evidence="2" type="primary">bshB1</name>
    <name evidence="2" type="ORF">FN960_07920</name>
</gene>
<evidence type="ECO:0000313" key="2">
    <source>
        <dbReference type="EMBL" id="TSB46937.1"/>
    </source>
</evidence>
<accession>A0A553ZZR6</accession>
<dbReference type="PANTHER" id="PTHR12993:SF30">
    <property type="entry name" value="N-ACETYL-ALPHA-D-GLUCOSAMINYL L-MALATE DEACETYLASE 1"/>
    <property type="match status" value="1"/>
</dbReference>
<organism evidence="2 3">
    <name type="scientific">Alkalicoccobacillus porphyridii</name>
    <dbReference type="NCBI Taxonomy" id="2597270"/>
    <lineage>
        <taxon>Bacteria</taxon>
        <taxon>Bacillati</taxon>
        <taxon>Bacillota</taxon>
        <taxon>Bacilli</taxon>
        <taxon>Bacillales</taxon>
        <taxon>Bacillaceae</taxon>
        <taxon>Alkalicoccobacillus</taxon>
    </lineage>
</organism>
<dbReference type="GO" id="GO:0071793">
    <property type="term" value="P:bacillithiol biosynthetic process"/>
    <property type="evidence" value="ECO:0007669"/>
    <property type="project" value="InterPro"/>
</dbReference>
<dbReference type="AlphaFoldDB" id="A0A553ZZR6"/>
<evidence type="ECO:0000256" key="1">
    <source>
        <dbReference type="ARBA" id="ARBA00001947"/>
    </source>
</evidence>
<evidence type="ECO:0000313" key="3">
    <source>
        <dbReference type="Proteomes" id="UP000318521"/>
    </source>
</evidence>
<dbReference type="SUPFAM" id="SSF102588">
    <property type="entry name" value="LmbE-like"/>
    <property type="match status" value="1"/>
</dbReference>
<dbReference type="GO" id="GO:0019213">
    <property type="term" value="F:deacetylase activity"/>
    <property type="evidence" value="ECO:0007669"/>
    <property type="project" value="InterPro"/>
</dbReference>
<dbReference type="InterPro" id="IPR024078">
    <property type="entry name" value="LmbE-like_dom_sf"/>
</dbReference>
<dbReference type="GO" id="GO:0016811">
    <property type="term" value="F:hydrolase activity, acting on carbon-nitrogen (but not peptide) bonds, in linear amides"/>
    <property type="evidence" value="ECO:0007669"/>
    <property type="project" value="TreeGrafter"/>
</dbReference>
<dbReference type="InterPro" id="IPR023842">
    <property type="entry name" value="Bacillithiol_biosynth_BshB1"/>
</dbReference>
<dbReference type="NCBIfam" id="TIGR04001">
    <property type="entry name" value="thiol_BshB1"/>
    <property type="match status" value="1"/>
</dbReference>
<sequence length="237" mass="25959">MDQLDILAFGAHPDDVEIGMAATLAKYASSGYRVGICNLTKAELSSNGTVELRQAEADQAAAELGISVRIQLDLPDRGLFLLQPEDLAKVTAVIRRYQPSHVFSPSGPDRHPDHIHAGNIIREAVFNAGIFKYSCGEDNPSHKVKGVYSYFINDVGQPDFVIDTTEWIEVKRKTLAAYKSQFVPSSYSVETPLTADYIERVMARDKLFGSEVGVGSAEGFKTMKPLVISNLMEGTMS</sequence>